<organism evidence="1 2">
    <name type="scientific">Tritrichomonas foetus</name>
    <dbReference type="NCBI Taxonomy" id="1144522"/>
    <lineage>
        <taxon>Eukaryota</taxon>
        <taxon>Metamonada</taxon>
        <taxon>Parabasalia</taxon>
        <taxon>Tritrichomonadida</taxon>
        <taxon>Tritrichomonadidae</taxon>
        <taxon>Tritrichomonas</taxon>
    </lineage>
</organism>
<reference evidence="1" key="1">
    <citation type="submission" date="2016-10" db="EMBL/GenBank/DDBJ databases">
        <authorList>
            <person name="Benchimol M."/>
            <person name="Almeida L.G."/>
            <person name="Vasconcelos A.T."/>
            <person name="Perreira-Neves A."/>
            <person name="Rosa I.A."/>
            <person name="Tasca T."/>
            <person name="Bogo M.R."/>
            <person name="de Souza W."/>
        </authorList>
    </citation>
    <scope>NUCLEOTIDE SEQUENCE [LARGE SCALE GENOMIC DNA]</scope>
    <source>
        <strain evidence="1">K</strain>
    </source>
</reference>
<dbReference type="EMBL" id="MLAK01001293">
    <property type="protein sequence ID" value="OHS94758.1"/>
    <property type="molecule type" value="Genomic_DNA"/>
</dbReference>
<keyword evidence="2" id="KW-1185">Reference proteome</keyword>
<gene>
    <name evidence="1" type="ORF">TRFO_10927</name>
</gene>
<evidence type="ECO:0000313" key="2">
    <source>
        <dbReference type="Proteomes" id="UP000179807"/>
    </source>
</evidence>
<name>A0A1J4J6A8_9EUKA</name>
<dbReference type="OrthoDB" id="10606146at2759"/>
<sequence length="178" mass="20918">MSWDFDFDEDSFLDQPFGESFDTTAAPQFLEDKSFDFEPSQNPSIQQPPFLAQQPQFCANLNQNDAQQYFSPQPQAPQFMNQQFPNPQISNNPQFYQQQQFLLQQQQFLPQQQQQFLNLQQGNQQLIEENNQLREFFLSLKAKAEQVENANQRLKGQLDECRNWFRQAMFSGISNGSK</sequence>
<comment type="caution">
    <text evidence="1">The sequence shown here is derived from an EMBL/GenBank/DDBJ whole genome shotgun (WGS) entry which is preliminary data.</text>
</comment>
<dbReference type="VEuPathDB" id="TrichDB:TRFO_10927"/>
<evidence type="ECO:0000313" key="1">
    <source>
        <dbReference type="EMBL" id="OHS94758.1"/>
    </source>
</evidence>
<dbReference type="GeneID" id="94830441"/>
<accession>A0A1J4J6A8</accession>
<proteinExistence type="predicted"/>
<dbReference type="AlphaFoldDB" id="A0A1J4J6A8"/>
<dbReference type="Proteomes" id="UP000179807">
    <property type="component" value="Unassembled WGS sequence"/>
</dbReference>
<protein>
    <submittedName>
        <fullName evidence="1">Uncharacterized protein</fullName>
    </submittedName>
</protein>
<dbReference type="RefSeq" id="XP_068347895.1">
    <property type="nucleotide sequence ID" value="XM_068495737.1"/>
</dbReference>